<evidence type="ECO:0000313" key="2">
    <source>
        <dbReference type="EMBL" id="KAK3053469.1"/>
    </source>
</evidence>
<dbReference type="InterPro" id="IPR036249">
    <property type="entry name" value="Thioredoxin-like_sf"/>
</dbReference>
<feature type="domain" description="GST N-terminal" evidence="1">
    <location>
        <begin position="12"/>
        <end position="103"/>
    </location>
</feature>
<proteinExistence type="predicted"/>
<organism evidence="2 3">
    <name type="scientific">Extremus antarcticus</name>
    <dbReference type="NCBI Taxonomy" id="702011"/>
    <lineage>
        <taxon>Eukaryota</taxon>
        <taxon>Fungi</taxon>
        <taxon>Dikarya</taxon>
        <taxon>Ascomycota</taxon>
        <taxon>Pezizomycotina</taxon>
        <taxon>Dothideomycetes</taxon>
        <taxon>Dothideomycetidae</taxon>
        <taxon>Mycosphaerellales</taxon>
        <taxon>Extremaceae</taxon>
        <taxon>Extremus</taxon>
    </lineage>
</organism>
<accession>A0AAJ0DGB3</accession>
<dbReference type="EMBL" id="JAWDJX010000016">
    <property type="protein sequence ID" value="KAK3053469.1"/>
    <property type="molecule type" value="Genomic_DNA"/>
</dbReference>
<dbReference type="Proteomes" id="UP001271007">
    <property type="component" value="Unassembled WGS sequence"/>
</dbReference>
<dbReference type="CDD" id="cd03038">
    <property type="entry name" value="GST_N_etherase_LigE"/>
    <property type="match status" value="1"/>
</dbReference>
<sequence>MSSDNKITFYDIASGPPLRTFAPNPWKTRFALNFKGLAYQTQWVHIPGIDSLRQKLGCPANRTHADGTPFHTLPMIQDPKTGKLIGDTFEIALYLDATYPDRPSLFHPLTAGLTAAWNAHVDGIFTSNVMLIDKMPFDPSVQKEVDAIFAKRAGVRSLDDFKLSVEQREQMFVAFEAALGDLAKAWQHTGGTTDYCWAQGGKQTQQPPPGREQGGAFLDGDEPAYADFIVGAWLKMLEASMKPEDWQRVRGWQGGLWGRLVDALSKWSEIK</sequence>
<dbReference type="Pfam" id="PF22041">
    <property type="entry name" value="GST_C_7"/>
    <property type="match status" value="1"/>
</dbReference>
<dbReference type="AlphaFoldDB" id="A0AAJ0DGB3"/>
<dbReference type="Pfam" id="PF13409">
    <property type="entry name" value="GST_N_2"/>
    <property type="match status" value="1"/>
</dbReference>
<name>A0AAJ0DGB3_9PEZI</name>
<dbReference type="SUPFAM" id="SSF52833">
    <property type="entry name" value="Thioredoxin-like"/>
    <property type="match status" value="1"/>
</dbReference>
<evidence type="ECO:0000313" key="3">
    <source>
        <dbReference type="Proteomes" id="UP001271007"/>
    </source>
</evidence>
<keyword evidence="3" id="KW-1185">Reference proteome</keyword>
<dbReference type="InterPro" id="IPR004045">
    <property type="entry name" value="Glutathione_S-Trfase_N"/>
</dbReference>
<protein>
    <recommendedName>
        <fullName evidence="1">GST N-terminal domain-containing protein</fullName>
    </recommendedName>
</protein>
<dbReference type="InterPro" id="IPR054416">
    <property type="entry name" value="GST_UstS-like_C"/>
</dbReference>
<dbReference type="Gene3D" id="3.40.30.10">
    <property type="entry name" value="Glutaredoxin"/>
    <property type="match status" value="1"/>
</dbReference>
<comment type="caution">
    <text evidence="2">The sequence shown here is derived from an EMBL/GenBank/DDBJ whole genome shotgun (WGS) entry which is preliminary data.</text>
</comment>
<dbReference type="Gene3D" id="1.20.1050.10">
    <property type="match status" value="1"/>
</dbReference>
<gene>
    <name evidence="2" type="ORF">LTR09_005638</name>
</gene>
<dbReference type="PROSITE" id="PS50404">
    <property type="entry name" value="GST_NTER"/>
    <property type="match status" value="1"/>
</dbReference>
<reference evidence="2" key="1">
    <citation type="submission" date="2023-04" db="EMBL/GenBank/DDBJ databases">
        <title>Black Yeasts Isolated from many extreme environments.</title>
        <authorList>
            <person name="Coleine C."/>
            <person name="Stajich J.E."/>
            <person name="Selbmann L."/>
        </authorList>
    </citation>
    <scope>NUCLEOTIDE SEQUENCE</scope>
    <source>
        <strain evidence="2">CCFEE 5312</strain>
    </source>
</reference>
<evidence type="ECO:0000259" key="1">
    <source>
        <dbReference type="PROSITE" id="PS50404"/>
    </source>
</evidence>